<dbReference type="EMBL" id="KZ819188">
    <property type="protein sequence ID" value="PWZ03110.1"/>
    <property type="molecule type" value="Genomic_DNA"/>
</dbReference>
<gene>
    <name evidence="2" type="ORF">BCV70DRAFT_197344</name>
</gene>
<keyword evidence="3" id="KW-1185">Reference proteome</keyword>
<feature type="compositionally biased region" description="Polar residues" evidence="1">
    <location>
        <begin position="150"/>
        <end position="167"/>
    </location>
</feature>
<evidence type="ECO:0000256" key="1">
    <source>
        <dbReference type="SAM" id="MobiDB-lite"/>
    </source>
</evidence>
<evidence type="ECO:0000313" key="2">
    <source>
        <dbReference type="EMBL" id="PWZ03110.1"/>
    </source>
</evidence>
<sequence>MSRFAGRFLPNIENEVRRQAIEPINKWRQEWVLPPGVTSDTASTVRILKWIKVPDAQIHFPEEEDVQAHDRIQNDAAIVEAPVQSIHNAPAEPAAKLSVGGGLGTIAPKEPPAPAPASASASSAIPANTGTAVAAPSSSVDIASAIPAHVTQSHTEPNSETSTTGNVTPAAVSPQPSSQGLGASGAQTPQFQPQIEAQLHNQLDGANDKATLAVLAAAGDHIAAERVEEVTDAQAPGQPHLSIEPGSEAGLKDEIPAEQSQQPVVQPSEDVEMKDD</sequence>
<evidence type="ECO:0000313" key="3">
    <source>
        <dbReference type="Proteomes" id="UP000246740"/>
    </source>
</evidence>
<feature type="region of interest" description="Disordered" evidence="1">
    <location>
        <begin position="150"/>
        <end position="189"/>
    </location>
</feature>
<feature type="compositionally biased region" description="Polar residues" evidence="1">
    <location>
        <begin position="174"/>
        <end position="189"/>
    </location>
</feature>
<protein>
    <submittedName>
        <fullName evidence="2">Uncharacterized protein</fullName>
    </submittedName>
</protein>
<dbReference type="AlphaFoldDB" id="A0A317XYU2"/>
<feature type="region of interest" description="Disordered" evidence="1">
    <location>
        <begin position="228"/>
        <end position="276"/>
    </location>
</feature>
<proteinExistence type="predicted"/>
<dbReference type="Proteomes" id="UP000246740">
    <property type="component" value="Unassembled WGS sequence"/>
</dbReference>
<name>A0A317XYU2_9BASI</name>
<feature type="region of interest" description="Disordered" evidence="1">
    <location>
        <begin position="102"/>
        <end position="123"/>
    </location>
</feature>
<organism evidence="2 3">
    <name type="scientific">Testicularia cyperi</name>
    <dbReference type="NCBI Taxonomy" id="1882483"/>
    <lineage>
        <taxon>Eukaryota</taxon>
        <taxon>Fungi</taxon>
        <taxon>Dikarya</taxon>
        <taxon>Basidiomycota</taxon>
        <taxon>Ustilaginomycotina</taxon>
        <taxon>Ustilaginomycetes</taxon>
        <taxon>Ustilaginales</taxon>
        <taxon>Anthracoideaceae</taxon>
        <taxon>Testicularia</taxon>
    </lineage>
</organism>
<accession>A0A317XYU2</accession>
<dbReference type="OrthoDB" id="5593278at2759"/>
<dbReference type="InParanoid" id="A0A317XYU2"/>
<reference evidence="2 3" key="1">
    <citation type="journal article" date="2018" name="Mol. Biol. Evol.">
        <title>Broad Genomic Sampling Reveals a Smut Pathogenic Ancestry of the Fungal Clade Ustilaginomycotina.</title>
        <authorList>
            <person name="Kijpornyongpan T."/>
            <person name="Mondo S.J."/>
            <person name="Barry K."/>
            <person name="Sandor L."/>
            <person name="Lee J."/>
            <person name="Lipzen A."/>
            <person name="Pangilinan J."/>
            <person name="LaButti K."/>
            <person name="Hainaut M."/>
            <person name="Henrissat B."/>
            <person name="Grigoriev I.V."/>
            <person name="Spatafora J.W."/>
            <person name="Aime M.C."/>
        </authorList>
    </citation>
    <scope>NUCLEOTIDE SEQUENCE [LARGE SCALE GENOMIC DNA]</scope>
    <source>
        <strain evidence="2 3">MCA 3645</strain>
    </source>
</reference>